<dbReference type="InterPro" id="IPR000805">
    <property type="entry name" value="Glyco_hydro_26"/>
</dbReference>
<dbReference type="Gene3D" id="3.20.20.80">
    <property type="entry name" value="Glycosidases"/>
    <property type="match status" value="2"/>
</dbReference>
<protein>
    <recommendedName>
        <fullName evidence="5">GH26 domain-containing protein</fullName>
    </recommendedName>
</protein>
<reference evidence="7" key="1">
    <citation type="submission" date="2017-02" db="EMBL/GenBank/DDBJ databases">
        <authorList>
            <person name="Varghese N."/>
            <person name="Submissions S."/>
        </authorList>
    </citation>
    <scope>NUCLEOTIDE SEQUENCE [LARGE SCALE GENOMIC DNA]</scope>
    <source>
        <strain evidence="7">DSM 22270</strain>
    </source>
</reference>
<evidence type="ECO:0000256" key="3">
    <source>
        <dbReference type="ARBA" id="ARBA00023295"/>
    </source>
</evidence>
<dbReference type="GO" id="GO:0016985">
    <property type="term" value="F:mannan endo-1,4-beta-mannosidase activity"/>
    <property type="evidence" value="ECO:0007669"/>
    <property type="project" value="InterPro"/>
</dbReference>
<accession>A0A1T5FV19</accession>
<organism evidence="6 7">
    <name type="scientific">Dyadobacter psychrophilus</name>
    <dbReference type="NCBI Taxonomy" id="651661"/>
    <lineage>
        <taxon>Bacteria</taxon>
        <taxon>Pseudomonadati</taxon>
        <taxon>Bacteroidota</taxon>
        <taxon>Cytophagia</taxon>
        <taxon>Cytophagales</taxon>
        <taxon>Spirosomataceae</taxon>
        <taxon>Dyadobacter</taxon>
    </lineage>
</organism>
<name>A0A1T5FV19_9BACT</name>
<keyword evidence="7" id="KW-1185">Reference proteome</keyword>
<evidence type="ECO:0000313" key="7">
    <source>
        <dbReference type="Proteomes" id="UP000190897"/>
    </source>
</evidence>
<comment type="similarity">
    <text evidence="1 4">Belongs to the glycosyl hydrolase 26 family.</text>
</comment>
<evidence type="ECO:0000256" key="2">
    <source>
        <dbReference type="ARBA" id="ARBA00022801"/>
    </source>
</evidence>
<gene>
    <name evidence="6" type="ORF">SAMN05660293_03463</name>
</gene>
<dbReference type="PROSITE" id="PS51764">
    <property type="entry name" value="GH26"/>
    <property type="match status" value="1"/>
</dbReference>
<dbReference type="Proteomes" id="UP000190897">
    <property type="component" value="Unassembled WGS sequence"/>
</dbReference>
<dbReference type="InterPro" id="IPR017853">
    <property type="entry name" value="GH"/>
</dbReference>
<feature type="active site" description="Proton donor" evidence="4">
    <location>
        <position position="395"/>
    </location>
</feature>
<keyword evidence="3 4" id="KW-0326">Glycosidase</keyword>
<dbReference type="InterPro" id="IPR022790">
    <property type="entry name" value="GH26_dom"/>
</dbReference>
<evidence type="ECO:0000259" key="5">
    <source>
        <dbReference type="PROSITE" id="PS51764"/>
    </source>
</evidence>
<evidence type="ECO:0000256" key="4">
    <source>
        <dbReference type="PROSITE-ProRule" id="PRU01100"/>
    </source>
</evidence>
<dbReference type="PANTHER" id="PTHR40079">
    <property type="entry name" value="MANNAN ENDO-1,4-BETA-MANNOSIDASE E-RELATED"/>
    <property type="match status" value="1"/>
</dbReference>
<sequence>MKNSKVVVLIAGLLLIGLVLLFLKSSFFSNAPSMDSREPNFSEPVVGIFDRNNQFPDLGSDSFTHVSCQLDKSVDKQKLKKLVSDFGNAQNLLITVEMPGRKAAATSENVLSEVLDGDYDAKIDAFCEALKVSGKKVYVRWNPEMEVPVKIYPWQYQAPADYIKAFNHFAKQAKKAFPGIQIVWGAAGYPGADEYYPGSENVDFMTIMLNGKSEKESTAFPDVKDLYTNLKRKIQRMRVADKPILVLAAGDLQKDEDLKTQLTKAINETKKEAVILYSDFDNGNALANNARTSKPLVGVYDPKEIIVKSGLVGVEHIFVDLGSVQSGQFEQGLNAIAARKHDAIVSIEPWRDNKSRKDSSVLLNVINGVYDAEFSEIYRVIGNSKQTVYLRFAHEMEIPIHRYAWQSQDPVLYIKAFRYFMDFNKSNGKNIKKVWGPAGDRGSMEWWPGAKYVDYVSIAIYGLPDKGITDPEKQESFESIYNRKNHRMRFTGKPIFVTEFGVKGREEYQAKWMKNAARVINTHKEIFGVCYFNLEDNPKVWGDIPAPDWSLSKATFSGFVDALQE</sequence>
<evidence type="ECO:0000313" key="6">
    <source>
        <dbReference type="EMBL" id="SKC00006.1"/>
    </source>
</evidence>
<dbReference type="STRING" id="651661.SAMN05660293_03463"/>
<dbReference type="PANTHER" id="PTHR40079:SF4">
    <property type="entry name" value="GH26 DOMAIN-CONTAINING PROTEIN-RELATED"/>
    <property type="match status" value="1"/>
</dbReference>
<evidence type="ECO:0000256" key="1">
    <source>
        <dbReference type="ARBA" id="ARBA00007754"/>
    </source>
</evidence>
<dbReference type="SUPFAM" id="SSF51445">
    <property type="entry name" value="(Trans)glycosidases"/>
    <property type="match status" value="2"/>
</dbReference>
<dbReference type="GO" id="GO:0006080">
    <property type="term" value="P:substituted mannan metabolic process"/>
    <property type="evidence" value="ECO:0007669"/>
    <property type="project" value="InterPro"/>
</dbReference>
<feature type="domain" description="GH26" evidence="5">
    <location>
        <begin position="221"/>
        <end position="564"/>
    </location>
</feature>
<proteinExistence type="inferred from homology"/>
<keyword evidence="2 4" id="KW-0378">Hydrolase</keyword>
<dbReference type="EMBL" id="FUZA01000004">
    <property type="protein sequence ID" value="SKC00006.1"/>
    <property type="molecule type" value="Genomic_DNA"/>
</dbReference>
<feature type="active site" description="Nucleophile" evidence="4">
    <location>
        <position position="499"/>
    </location>
</feature>
<dbReference type="AlphaFoldDB" id="A0A1T5FV19"/>